<keyword evidence="3 7" id="KW-0732">Signal</keyword>
<evidence type="ECO:0000313" key="9">
    <source>
        <dbReference type="EMBL" id="KAF2398526.1"/>
    </source>
</evidence>
<keyword evidence="4" id="KW-0378">Hydrolase</keyword>
<sequence length="244" mass="25818">MKSLTTLLPVLLAGAALASPLPSALEKRQSAVPYGTVITSCTVPGTIAIAFDDGPFIYTSQVLDILAANGVPATFFVNGQNYDSIYNYAGVIQRMVSEGHQVASHTWGHADLSTLDYNGIASQMSQLEDALRSIIGKAPTYMRPPYFAYSGDTLSALGSLGYHVITASIDTQDWQYQTPETIGNSVGIFNSLLASGGSITLEHDPLQNTVQTLVQDQINAVRAAGLTPVTVGACLGDPASAWYK</sequence>
<dbReference type="Pfam" id="PF01522">
    <property type="entry name" value="Polysacc_deac_1"/>
    <property type="match status" value="1"/>
</dbReference>
<feature type="signal peptide" evidence="7">
    <location>
        <begin position="1"/>
        <end position="18"/>
    </location>
</feature>
<dbReference type="GO" id="GO:0046872">
    <property type="term" value="F:metal ion binding"/>
    <property type="evidence" value="ECO:0007669"/>
    <property type="project" value="UniProtKB-KW"/>
</dbReference>
<evidence type="ECO:0000256" key="1">
    <source>
        <dbReference type="ARBA" id="ARBA00001941"/>
    </source>
</evidence>
<dbReference type="CDD" id="cd10951">
    <property type="entry name" value="CE4_ClCDA_like"/>
    <property type="match status" value="1"/>
</dbReference>
<comment type="cofactor">
    <cofactor evidence="1">
        <name>Co(2+)</name>
        <dbReference type="ChEBI" id="CHEBI:48828"/>
    </cofactor>
</comment>
<evidence type="ECO:0000313" key="10">
    <source>
        <dbReference type="Proteomes" id="UP000799640"/>
    </source>
</evidence>
<keyword evidence="10" id="KW-1185">Reference proteome</keyword>
<evidence type="ECO:0000256" key="7">
    <source>
        <dbReference type="SAM" id="SignalP"/>
    </source>
</evidence>
<keyword evidence="5" id="KW-0119">Carbohydrate metabolism</keyword>
<dbReference type="PANTHER" id="PTHR46471:SF2">
    <property type="entry name" value="CHITIN DEACETYLASE-RELATED"/>
    <property type="match status" value="1"/>
</dbReference>
<evidence type="ECO:0000256" key="3">
    <source>
        <dbReference type="ARBA" id="ARBA00022729"/>
    </source>
</evidence>
<evidence type="ECO:0000256" key="4">
    <source>
        <dbReference type="ARBA" id="ARBA00022801"/>
    </source>
</evidence>
<evidence type="ECO:0000256" key="6">
    <source>
        <dbReference type="ARBA" id="ARBA00023285"/>
    </source>
</evidence>
<protein>
    <submittedName>
        <fullName evidence="9">Polysaccharide deacetylase family protein</fullName>
    </submittedName>
</protein>
<dbReference type="PROSITE" id="PS51677">
    <property type="entry name" value="NODB"/>
    <property type="match status" value="1"/>
</dbReference>
<proteinExistence type="predicted"/>
<dbReference type="EMBL" id="ML996700">
    <property type="protein sequence ID" value="KAF2398526.1"/>
    <property type="molecule type" value="Genomic_DNA"/>
</dbReference>
<evidence type="ECO:0000259" key="8">
    <source>
        <dbReference type="PROSITE" id="PS51677"/>
    </source>
</evidence>
<organism evidence="9 10">
    <name type="scientific">Trichodelitschia bisporula</name>
    <dbReference type="NCBI Taxonomy" id="703511"/>
    <lineage>
        <taxon>Eukaryota</taxon>
        <taxon>Fungi</taxon>
        <taxon>Dikarya</taxon>
        <taxon>Ascomycota</taxon>
        <taxon>Pezizomycotina</taxon>
        <taxon>Dothideomycetes</taxon>
        <taxon>Dothideomycetes incertae sedis</taxon>
        <taxon>Phaeotrichales</taxon>
        <taxon>Phaeotrichaceae</taxon>
        <taxon>Trichodelitschia</taxon>
    </lineage>
</organism>
<dbReference type="AlphaFoldDB" id="A0A6G1HRM6"/>
<dbReference type="InterPro" id="IPR002509">
    <property type="entry name" value="NODB_dom"/>
</dbReference>
<keyword evidence="6" id="KW-0170">Cobalt</keyword>
<dbReference type="PANTHER" id="PTHR46471">
    <property type="entry name" value="CHITIN DEACETYLASE"/>
    <property type="match status" value="1"/>
</dbReference>
<reference evidence="9" key="1">
    <citation type="journal article" date="2020" name="Stud. Mycol.">
        <title>101 Dothideomycetes genomes: a test case for predicting lifestyles and emergence of pathogens.</title>
        <authorList>
            <person name="Haridas S."/>
            <person name="Albert R."/>
            <person name="Binder M."/>
            <person name="Bloem J."/>
            <person name="Labutti K."/>
            <person name="Salamov A."/>
            <person name="Andreopoulos B."/>
            <person name="Baker S."/>
            <person name="Barry K."/>
            <person name="Bills G."/>
            <person name="Bluhm B."/>
            <person name="Cannon C."/>
            <person name="Castanera R."/>
            <person name="Culley D."/>
            <person name="Daum C."/>
            <person name="Ezra D."/>
            <person name="Gonzalez J."/>
            <person name="Henrissat B."/>
            <person name="Kuo A."/>
            <person name="Liang C."/>
            <person name="Lipzen A."/>
            <person name="Lutzoni F."/>
            <person name="Magnuson J."/>
            <person name="Mondo S."/>
            <person name="Nolan M."/>
            <person name="Ohm R."/>
            <person name="Pangilinan J."/>
            <person name="Park H.-J."/>
            <person name="Ramirez L."/>
            <person name="Alfaro M."/>
            <person name="Sun H."/>
            <person name="Tritt A."/>
            <person name="Yoshinaga Y."/>
            <person name="Zwiers L.-H."/>
            <person name="Turgeon B."/>
            <person name="Goodwin S."/>
            <person name="Spatafora J."/>
            <person name="Crous P."/>
            <person name="Grigoriev I."/>
        </authorList>
    </citation>
    <scope>NUCLEOTIDE SEQUENCE</scope>
    <source>
        <strain evidence="9">CBS 262.69</strain>
    </source>
</reference>
<name>A0A6G1HRM6_9PEZI</name>
<feature type="domain" description="NodB homology" evidence="8">
    <location>
        <begin position="45"/>
        <end position="229"/>
    </location>
</feature>
<dbReference type="OrthoDB" id="2125469at2759"/>
<gene>
    <name evidence="9" type="ORF">EJ06DRAFT_480564</name>
</gene>
<evidence type="ECO:0000256" key="2">
    <source>
        <dbReference type="ARBA" id="ARBA00022723"/>
    </source>
</evidence>
<dbReference type="SUPFAM" id="SSF88713">
    <property type="entry name" value="Glycoside hydrolase/deacetylase"/>
    <property type="match status" value="1"/>
</dbReference>
<accession>A0A6G1HRM6</accession>
<dbReference type="GO" id="GO:0005975">
    <property type="term" value="P:carbohydrate metabolic process"/>
    <property type="evidence" value="ECO:0007669"/>
    <property type="project" value="InterPro"/>
</dbReference>
<keyword evidence="2" id="KW-0479">Metal-binding</keyword>
<dbReference type="InterPro" id="IPR011330">
    <property type="entry name" value="Glyco_hydro/deAcase_b/a-brl"/>
</dbReference>
<dbReference type="Gene3D" id="3.20.20.370">
    <property type="entry name" value="Glycoside hydrolase/deacetylase"/>
    <property type="match status" value="1"/>
</dbReference>
<dbReference type="GO" id="GO:0016810">
    <property type="term" value="F:hydrolase activity, acting on carbon-nitrogen (but not peptide) bonds"/>
    <property type="evidence" value="ECO:0007669"/>
    <property type="project" value="InterPro"/>
</dbReference>
<dbReference type="Proteomes" id="UP000799640">
    <property type="component" value="Unassembled WGS sequence"/>
</dbReference>
<feature type="chain" id="PRO_5026337695" evidence="7">
    <location>
        <begin position="19"/>
        <end position="244"/>
    </location>
</feature>
<evidence type="ECO:0000256" key="5">
    <source>
        <dbReference type="ARBA" id="ARBA00023277"/>
    </source>
</evidence>